<organism evidence="9 10">
    <name type="scientific">Aliikangiella coralliicola</name>
    <dbReference type="NCBI Taxonomy" id="2592383"/>
    <lineage>
        <taxon>Bacteria</taxon>
        <taxon>Pseudomonadati</taxon>
        <taxon>Pseudomonadota</taxon>
        <taxon>Gammaproteobacteria</taxon>
        <taxon>Oceanospirillales</taxon>
        <taxon>Pleioneaceae</taxon>
        <taxon>Aliikangiella</taxon>
    </lineage>
</organism>
<dbReference type="Pfam" id="PF04151">
    <property type="entry name" value="PPC"/>
    <property type="match status" value="1"/>
</dbReference>
<dbReference type="Gene3D" id="2.60.40.10">
    <property type="entry name" value="Immunoglobulins"/>
    <property type="match status" value="2"/>
</dbReference>
<dbReference type="GO" id="GO:0005576">
    <property type="term" value="C:extracellular region"/>
    <property type="evidence" value="ECO:0007669"/>
    <property type="project" value="InterPro"/>
</dbReference>
<feature type="signal peptide" evidence="7">
    <location>
        <begin position="1"/>
        <end position="35"/>
    </location>
</feature>
<keyword evidence="4 6" id="KW-0378">Hydrolase</keyword>
<dbReference type="PANTHER" id="PTHR43806">
    <property type="entry name" value="PEPTIDASE S8"/>
    <property type="match status" value="1"/>
</dbReference>
<dbReference type="InterPro" id="IPR007280">
    <property type="entry name" value="Peptidase_C_arc/bac"/>
</dbReference>
<feature type="chain" id="PRO_5021712461" evidence="7">
    <location>
        <begin position="36"/>
        <end position="747"/>
    </location>
</feature>
<keyword evidence="3 6" id="KW-0645">Protease</keyword>
<dbReference type="EMBL" id="VIKS01000013">
    <property type="protein sequence ID" value="TQV84953.1"/>
    <property type="molecule type" value="Genomic_DNA"/>
</dbReference>
<protein>
    <submittedName>
        <fullName evidence="9">S8 family serine peptidase</fullName>
    </submittedName>
</protein>
<feature type="domain" description="PKD" evidence="8">
    <location>
        <begin position="408"/>
        <end position="496"/>
    </location>
</feature>
<dbReference type="InterPro" id="IPR000601">
    <property type="entry name" value="PKD_dom"/>
</dbReference>
<dbReference type="SUPFAM" id="SSF52743">
    <property type="entry name" value="Subtilisin-like"/>
    <property type="match status" value="1"/>
</dbReference>
<dbReference type="PROSITE" id="PS00137">
    <property type="entry name" value="SUBTILASE_HIS"/>
    <property type="match status" value="1"/>
</dbReference>
<accession>A0A545U6C0</accession>
<dbReference type="Gene3D" id="2.60.120.380">
    <property type="match status" value="1"/>
</dbReference>
<dbReference type="GO" id="GO:0030246">
    <property type="term" value="F:carbohydrate binding"/>
    <property type="evidence" value="ECO:0007669"/>
    <property type="project" value="InterPro"/>
</dbReference>
<dbReference type="Gene3D" id="2.10.10.20">
    <property type="entry name" value="Carbohydrate-binding module superfamily 5/12"/>
    <property type="match status" value="1"/>
</dbReference>
<dbReference type="InterPro" id="IPR023828">
    <property type="entry name" value="Peptidase_S8_Ser-AS"/>
</dbReference>
<dbReference type="Gene3D" id="3.40.50.200">
    <property type="entry name" value="Peptidase S8/S53 domain"/>
    <property type="match status" value="1"/>
</dbReference>
<comment type="caution">
    <text evidence="9">The sequence shown here is derived from an EMBL/GenBank/DDBJ whole genome shotgun (WGS) entry which is preliminary data.</text>
</comment>
<feature type="active site" description="Charge relay system" evidence="6">
    <location>
        <position position="168"/>
    </location>
</feature>
<feature type="active site" description="Charge relay system" evidence="6">
    <location>
        <position position="197"/>
    </location>
</feature>
<dbReference type="InterPro" id="IPR013783">
    <property type="entry name" value="Ig-like_fold"/>
</dbReference>
<feature type="active site" description="Charge relay system" evidence="6">
    <location>
        <position position="348"/>
    </location>
</feature>
<dbReference type="GO" id="GO:0004553">
    <property type="term" value="F:hydrolase activity, hydrolyzing O-glycosyl compounds"/>
    <property type="evidence" value="ECO:0007669"/>
    <property type="project" value="InterPro"/>
</dbReference>
<dbReference type="InterPro" id="IPR022409">
    <property type="entry name" value="PKD/Chitinase_dom"/>
</dbReference>
<dbReference type="Pfam" id="PF00082">
    <property type="entry name" value="Peptidase_S8"/>
    <property type="match status" value="1"/>
</dbReference>
<dbReference type="GO" id="GO:0004252">
    <property type="term" value="F:serine-type endopeptidase activity"/>
    <property type="evidence" value="ECO:0007669"/>
    <property type="project" value="UniProtKB-UniRule"/>
</dbReference>
<sequence length="747" mass="78380">MKNKNETNSDRAVGFKSFSLVASAVALSFSFSSMAEQERPYTVSRQNTQLQSFSLQTQSLMQMDVRKFQIEEARNTLFVDVSDIGGNLTGGLQLLAPVSFVTMTPSQAQMLRNMGYVVEPDHQVEQVIPVTEEQQLADDPGWGVAKIRAPEVWSDGYTGNNIRICIIDGGVQANHQEFANKVLAQNAWLGSLSADSHGTHVAGIAAALDNNGGVVGVAPDADILNADVFNGPFVQQSTFMEALDWCVDQGARVVNMSYGDPNVTNSNYESAHQAAYDAGVVLIAASGNDGNGNSPKYPAAFSSVVAVNQSNSNDSLTGVGQNGEITAPGANIYSTDLGGGYSTKSGTSMASPHAAGAAALILSANSNLSPLQVRQALANTAVDIGSPNMAGAGRIDVKAAIDSLTGGGNAPPTASFTQSCNQLACNFDGAGSSDSDGSITSYAWNFGDNSSASGVAPAHNYASAGTYIITLTVTDNDGATNSTSQSVTVATDGGGNEGELKDGDAVNINSLAQNMWQRYYFDNDGNYSQFTVTTAANNGDADLYVSFDTEPTTQSYDCRGYTSSSNETCTINNLQTGRYYIGVRAYAATNNITVSLAAEVDNGSGENEAPTASFSQSCNQLACNFDGSGSSDSDGNIVSYSWNFGDNNTASGISPSHTFTSAGNYTVTLIVTDDDGATHSASRIITVTSDGGGTCSEPAWNATSTYTQNQRVSYNGRIYRSTQWWFNTGNNPETSPDWWADEGACTL</sequence>
<evidence type="ECO:0000256" key="4">
    <source>
        <dbReference type="ARBA" id="ARBA00022801"/>
    </source>
</evidence>
<dbReference type="PANTHER" id="PTHR43806:SF11">
    <property type="entry name" value="CEREVISIN-RELATED"/>
    <property type="match status" value="1"/>
</dbReference>
<dbReference type="InterPro" id="IPR050131">
    <property type="entry name" value="Peptidase_S8_subtilisin-like"/>
</dbReference>
<dbReference type="CDD" id="cd12215">
    <property type="entry name" value="ChiC_BD"/>
    <property type="match status" value="1"/>
</dbReference>
<dbReference type="SUPFAM" id="SSF51055">
    <property type="entry name" value="Carbohydrate binding domain"/>
    <property type="match status" value="1"/>
</dbReference>
<dbReference type="GO" id="GO:0006508">
    <property type="term" value="P:proteolysis"/>
    <property type="evidence" value="ECO:0007669"/>
    <property type="project" value="UniProtKB-KW"/>
</dbReference>
<evidence type="ECO:0000256" key="3">
    <source>
        <dbReference type="ARBA" id="ARBA00022670"/>
    </source>
</evidence>
<dbReference type="InterPro" id="IPR036852">
    <property type="entry name" value="Peptidase_S8/S53_dom_sf"/>
</dbReference>
<dbReference type="PROSITE" id="PS51892">
    <property type="entry name" value="SUBTILASE"/>
    <property type="match status" value="1"/>
</dbReference>
<keyword evidence="7" id="KW-0732">Signal</keyword>
<dbReference type="InterPro" id="IPR015500">
    <property type="entry name" value="Peptidase_S8_subtilisin-rel"/>
</dbReference>
<dbReference type="PROSITE" id="PS50093">
    <property type="entry name" value="PKD"/>
    <property type="match status" value="2"/>
</dbReference>
<dbReference type="RefSeq" id="WP_142933550.1">
    <property type="nucleotide sequence ID" value="NZ_ML660169.1"/>
</dbReference>
<dbReference type="InterPro" id="IPR022398">
    <property type="entry name" value="Peptidase_S8_His-AS"/>
</dbReference>
<evidence type="ECO:0000256" key="7">
    <source>
        <dbReference type="SAM" id="SignalP"/>
    </source>
</evidence>
<feature type="domain" description="PKD" evidence="8">
    <location>
        <begin position="606"/>
        <end position="694"/>
    </location>
</feature>
<comment type="similarity">
    <text evidence="2 6">Belongs to the peptidase S8 family.</text>
</comment>
<dbReference type="SMART" id="SM00495">
    <property type="entry name" value="ChtBD3"/>
    <property type="match status" value="1"/>
</dbReference>
<reference evidence="9 10" key="1">
    <citation type="submission" date="2019-07" db="EMBL/GenBank/DDBJ databases">
        <title>Draft genome for Aliikangiella sp. M105.</title>
        <authorList>
            <person name="Wang G."/>
        </authorList>
    </citation>
    <scope>NUCLEOTIDE SEQUENCE [LARGE SCALE GENOMIC DNA]</scope>
    <source>
        <strain evidence="9 10">M105</strain>
    </source>
</reference>
<evidence type="ECO:0000256" key="1">
    <source>
        <dbReference type="ARBA" id="ARBA00001913"/>
    </source>
</evidence>
<dbReference type="InterPro" id="IPR000209">
    <property type="entry name" value="Peptidase_S8/S53_dom"/>
</dbReference>
<dbReference type="AlphaFoldDB" id="A0A545U6C0"/>
<dbReference type="PRINTS" id="PR00723">
    <property type="entry name" value="SUBTILISIN"/>
</dbReference>
<evidence type="ECO:0000313" key="9">
    <source>
        <dbReference type="EMBL" id="TQV84953.1"/>
    </source>
</evidence>
<evidence type="ECO:0000256" key="5">
    <source>
        <dbReference type="ARBA" id="ARBA00022825"/>
    </source>
</evidence>
<keyword evidence="5 6" id="KW-0720">Serine protease</keyword>
<comment type="cofactor">
    <cofactor evidence="1">
        <name>Ca(2+)</name>
        <dbReference type="ChEBI" id="CHEBI:29108"/>
    </cofactor>
</comment>
<dbReference type="InterPro" id="IPR036573">
    <property type="entry name" value="CBM_sf_5/12"/>
</dbReference>
<evidence type="ECO:0000259" key="8">
    <source>
        <dbReference type="PROSITE" id="PS50093"/>
    </source>
</evidence>
<dbReference type="PROSITE" id="PS00138">
    <property type="entry name" value="SUBTILASE_SER"/>
    <property type="match status" value="1"/>
</dbReference>
<dbReference type="Proteomes" id="UP000315439">
    <property type="component" value="Unassembled WGS sequence"/>
</dbReference>
<dbReference type="InterPro" id="IPR035986">
    <property type="entry name" value="PKD_dom_sf"/>
</dbReference>
<dbReference type="CDD" id="cd00146">
    <property type="entry name" value="PKD"/>
    <property type="match status" value="2"/>
</dbReference>
<gene>
    <name evidence="9" type="ORF">FLL46_21410</name>
</gene>
<proteinExistence type="inferred from homology"/>
<dbReference type="OrthoDB" id="9790784at2"/>
<evidence type="ECO:0000313" key="10">
    <source>
        <dbReference type="Proteomes" id="UP000315439"/>
    </source>
</evidence>
<dbReference type="SUPFAM" id="SSF49299">
    <property type="entry name" value="PKD domain"/>
    <property type="match status" value="2"/>
</dbReference>
<evidence type="ECO:0000256" key="6">
    <source>
        <dbReference type="PROSITE-ProRule" id="PRU01240"/>
    </source>
</evidence>
<dbReference type="InterPro" id="IPR003610">
    <property type="entry name" value="CBM5/12"/>
</dbReference>
<dbReference type="Pfam" id="PF18911">
    <property type="entry name" value="PKD_4"/>
    <property type="match status" value="2"/>
</dbReference>
<dbReference type="SMART" id="SM00089">
    <property type="entry name" value="PKD"/>
    <property type="match status" value="2"/>
</dbReference>
<dbReference type="GO" id="GO:0005975">
    <property type="term" value="P:carbohydrate metabolic process"/>
    <property type="evidence" value="ECO:0007669"/>
    <property type="project" value="InterPro"/>
</dbReference>
<name>A0A545U6C0_9GAMM</name>
<evidence type="ECO:0000256" key="2">
    <source>
        <dbReference type="ARBA" id="ARBA00011073"/>
    </source>
</evidence>
<keyword evidence="10" id="KW-1185">Reference proteome</keyword>